<organism evidence="2 3">
    <name type="scientific">Collybia nuda</name>
    <dbReference type="NCBI Taxonomy" id="64659"/>
    <lineage>
        <taxon>Eukaryota</taxon>
        <taxon>Fungi</taxon>
        <taxon>Dikarya</taxon>
        <taxon>Basidiomycota</taxon>
        <taxon>Agaricomycotina</taxon>
        <taxon>Agaricomycetes</taxon>
        <taxon>Agaricomycetidae</taxon>
        <taxon>Agaricales</taxon>
        <taxon>Tricholomatineae</taxon>
        <taxon>Clitocybaceae</taxon>
        <taxon>Collybia</taxon>
    </lineage>
</organism>
<dbReference type="AlphaFoldDB" id="A0A9P6CQK5"/>
<dbReference type="OrthoDB" id="3240950at2759"/>
<feature type="region of interest" description="Disordered" evidence="1">
    <location>
        <begin position="1"/>
        <end position="40"/>
    </location>
</feature>
<feature type="non-terminal residue" evidence="2">
    <location>
        <position position="1"/>
    </location>
</feature>
<evidence type="ECO:0000313" key="2">
    <source>
        <dbReference type="EMBL" id="KAF9469119.1"/>
    </source>
</evidence>
<sequence>MNSDIHVPRAKRPLTDQQRVETGVNEINRRSPNKNEAYLPSTDIIGPTIYQHEVWNAGDSEPELYYYIVPGGLNVIFKDETGNEVSRVGRFGKSVKGPRRVSPTIVQDEYGNELCR</sequence>
<keyword evidence="3" id="KW-1185">Reference proteome</keyword>
<reference evidence="2" key="1">
    <citation type="submission" date="2020-11" db="EMBL/GenBank/DDBJ databases">
        <authorList>
            <consortium name="DOE Joint Genome Institute"/>
            <person name="Ahrendt S."/>
            <person name="Riley R."/>
            <person name="Andreopoulos W."/>
            <person name="Labutti K."/>
            <person name="Pangilinan J."/>
            <person name="Ruiz-Duenas F.J."/>
            <person name="Barrasa J.M."/>
            <person name="Sanchez-Garcia M."/>
            <person name="Camarero S."/>
            <person name="Miyauchi S."/>
            <person name="Serrano A."/>
            <person name="Linde D."/>
            <person name="Babiker R."/>
            <person name="Drula E."/>
            <person name="Ayuso-Fernandez I."/>
            <person name="Pacheco R."/>
            <person name="Padilla G."/>
            <person name="Ferreira P."/>
            <person name="Barriuso J."/>
            <person name="Kellner H."/>
            <person name="Castanera R."/>
            <person name="Alfaro M."/>
            <person name="Ramirez L."/>
            <person name="Pisabarro A.G."/>
            <person name="Kuo A."/>
            <person name="Tritt A."/>
            <person name="Lipzen A."/>
            <person name="He G."/>
            <person name="Yan M."/>
            <person name="Ng V."/>
            <person name="Cullen D."/>
            <person name="Martin F."/>
            <person name="Rosso M.-N."/>
            <person name="Henrissat B."/>
            <person name="Hibbett D."/>
            <person name="Martinez A.T."/>
            <person name="Grigoriev I.V."/>
        </authorList>
    </citation>
    <scope>NUCLEOTIDE SEQUENCE</scope>
    <source>
        <strain evidence="2">CBS 247.69</strain>
    </source>
</reference>
<accession>A0A9P6CQK5</accession>
<protein>
    <submittedName>
        <fullName evidence="2">Uncharacterized protein</fullName>
    </submittedName>
</protein>
<evidence type="ECO:0000313" key="3">
    <source>
        <dbReference type="Proteomes" id="UP000807353"/>
    </source>
</evidence>
<dbReference type="Proteomes" id="UP000807353">
    <property type="component" value="Unassembled WGS sequence"/>
</dbReference>
<dbReference type="EMBL" id="MU150231">
    <property type="protein sequence ID" value="KAF9469119.1"/>
    <property type="molecule type" value="Genomic_DNA"/>
</dbReference>
<name>A0A9P6CQK5_9AGAR</name>
<proteinExistence type="predicted"/>
<gene>
    <name evidence="2" type="ORF">BDZ94DRAFT_1245404</name>
</gene>
<comment type="caution">
    <text evidence="2">The sequence shown here is derived from an EMBL/GenBank/DDBJ whole genome shotgun (WGS) entry which is preliminary data.</text>
</comment>
<evidence type="ECO:0000256" key="1">
    <source>
        <dbReference type="SAM" id="MobiDB-lite"/>
    </source>
</evidence>